<reference evidence="2" key="1">
    <citation type="journal article" date="2022" name="bioRxiv">
        <title>Sequencing and chromosome-scale assembly of the giantPleurodeles waltlgenome.</title>
        <authorList>
            <person name="Brown T."/>
            <person name="Elewa A."/>
            <person name="Iarovenko S."/>
            <person name="Subramanian E."/>
            <person name="Araus A.J."/>
            <person name="Petzold A."/>
            <person name="Susuki M."/>
            <person name="Suzuki K.-i.T."/>
            <person name="Hayashi T."/>
            <person name="Toyoda A."/>
            <person name="Oliveira C."/>
            <person name="Osipova E."/>
            <person name="Leigh N.D."/>
            <person name="Simon A."/>
            <person name="Yun M.H."/>
        </authorList>
    </citation>
    <scope>NUCLEOTIDE SEQUENCE</scope>
    <source>
        <strain evidence="2">20211129_DDA</strain>
        <tissue evidence="2">Liver</tissue>
    </source>
</reference>
<feature type="region of interest" description="Disordered" evidence="1">
    <location>
        <begin position="45"/>
        <end position="108"/>
    </location>
</feature>
<evidence type="ECO:0000313" key="3">
    <source>
        <dbReference type="Proteomes" id="UP001066276"/>
    </source>
</evidence>
<keyword evidence="3" id="KW-1185">Reference proteome</keyword>
<dbReference type="EMBL" id="JANPWB010000006">
    <property type="protein sequence ID" value="KAJ1179759.1"/>
    <property type="molecule type" value="Genomic_DNA"/>
</dbReference>
<name>A0AAV7TUD1_PLEWA</name>
<accession>A0AAV7TUD1</accession>
<evidence type="ECO:0000256" key="1">
    <source>
        <dbReference type="SAM" id="MobiDB-lite"/>
    </source>
</evidence>
<feature type="compositionally biased region" description="Basic and acidic residues" evidence="1">
    <location>
        <begin position="45"/>
        <end position="55"/>
    </location>
</feature>
<proteinExistence type="predicted"/>
<comment type="caution">
    <text evidence="2">The sequence shown here is derived from an EMBL/GenBank/DDBJ whole genome shotgun (WGS) entry which is preliminary data.</text>
</comment>
<evidence type="ECO:0008006" key="4">
    <source>
        <dbReference type="Google" id="ProtNLM"/>
    </source>
</evidence>
<organism evidence="2 3">
    <name type="scientific">Pleurodeles waltl</name>
    <name type="common">Iberian ribbed newt</name>
    <dbReference type="NCBI Taxonomy" id="8319"/>
    <lineage>
        <taxon>Eukaryota</taxon>
        <taxon>Metazoa</taxon>
        <taxon>Chordata</taxon>
        <taxon>Craniata</taxon>
        <taxon>Vertebrata</taxon>
        <taxon>Euteleostomi</taxon>
        <taxon>Amphibia</taxon>
        <taxon>Batrachia</taxon>
        <taxon>Caudata</taxon>
        <taxon>Salamandroidea</taxon>
        <taxon>Salamandridae</taxon>
        <taxon>Pleurodelinae</taxon>
        <taxon>Pleurodeles</taxon>
    </lineage>
</organism>
<dbReference type="Proteomes" id="UP001066276">
    <property type="component" value="Chromosome 3_2"/>
</dbReference>
<gene>
    <name evidence="2" type="ORF">NDU88_004993</name>
</gene>
<sequence>MPFVPRLSSFFLVASLGPTKVRRLKAGSYRSATRFLQERRVAFAEEGGKRKDMPRCDPLGPTGPSATERAEPPLGPPRDARSGIPLLERLHTSHEPPGVARLSPSPLR</sequence>
<evidence type="ECO:0000313" key="2">
    <source>
        <dbReference type="EMBL" id="KAJ1179759.1"/>
    </source>
</evidence>
<dbReference type="AlphaFoldDB" id="A0AAV7TUD1"/>
<protein>
    <recommendedName>
        <fullName evidence="4">Secreted protein</fullName>
    </recommendedName>
</protein>